<evidence type="ECO:0000313" key="2">
    <source>
        <dbReference type="Proteomes" id="UP001145742"/>
    </source>
</evidence>
<sequence length="147" mass="16547">MFSLEKRRLRGDLITLYNYLKVGCSKMVVSLFSLANSDRPRGNSLKLCRAGSANCHDREVFGKKGTGENTLTSVSYRELIGKDEEQPFGSRTYNKKLNKIKPENVGESQNNPPKEFQSLMQRFGTLQCTARDWANVKTMTVCGVTTI</sequence>
<dbReference type="Proteomes" id="UP001145742">
    <property type="component" value="Unassembled WGS sequence"/>
</dbReference>
<dbReference type="EMBL" id="WHWB01034553">
    <property type="protein sequence ID" value="KAJ7408270.1"/>
    <property type="molecule type" value="Genomic_DNA"/>
</dbReference>
<proteinExistence type="predicted"/>
<keyword evidence="2" id="KW-1185">Reference proteome</keyword>
<gene>
    <name evidence="1" type="ORF">WISP_121901</name>
</gene>
<evidence type="ECO:0000313" key="1">
    <source>
        <dbReference type="EMBL" id="KAJ7408270.1"/>
    </source>
</evidence>
<organism evidence="1 2">
    <name type="scientific">Willisornis vidua</name>
    <name type="common">Xingu scale-backed antbird</name>
    <dbReference type="NCBI Taxonomy" id="1566151"/>
    <lineage>
        <taxon>Eukaryota</taxon>
        <taxon>Metazoa</taxon>
        <taxon>Chordata</taxon>
        <taxon>Craniata</taxon>
        <taxon>Vertebrata</taxon>
        <taxon>Euteleostomi</taxon>
        <taxon>Archelosauria</taxon>
        <taxon>Archosauria</taxon>
        <taxon>Dinosauria</taxon>
        <taxon>Saurischia</taxon>
        <taxon>Theropoda</taxon>
        <taxon>Coelurosauria</taxon>
        <taxon>Aves</taxon>
        <taxon>Neognathae</taxon>
        <taxon>Neoaves</taxon>
        <taxon>Telluraves</taxon>
        <taxon>Australaves</taxon>
        <taxon>Passeriformes</taxon>
        <taxon>Thamnophilidae</taxon>
        <taxon>Willisornis</taxon>
    </lineage>
</organism>
<name>A0ABQ9CY46_9PASS</name>
<reference evidence="1" key="1">
    <citation type="submission" date="2019-10" db="EMBL/GenBank/DDBJ databases">
        <authorList>
            <person name="Soares A.E.R."/>
            <person name="Aleixo A."/>
            <person name="Schneider P."/>
            <person name="Miyaki C.Y."/>
            <person name="Schneider M.P."/>
            <person name="Mello C."/>
            <person name="Vasconcelos A.T.R."/>
        </authorList>
    </citation>
    <scope>NUCLEOTIDE SEQUENCE</scope>
    <source>
        <tissue evidence="1">Muscle</tissue>
    </source>
</reference>
<protein>
    <submittedName>
        <fullName evidence="1">Uncharacterized protein</fullName>
    </submittedName>
</protein>
<comment type="caution">
    <text evidence="1">The sequence shown here is derived from an EMBL/GenBank/DDBJ whole genome shotgun (WGS) entry which is preliminary data.</text>
</comment>
<accession>A0ABQ9CY46</accession>